<evidence type="ECO:0000256" key="1">
    <source>
        <dbReference type="SAM" id="MobiDB-lite"/>
    </source>
</evidence>
<feature type="chain" id="PRO_5038981009" description="Lipoprotein" evidence="2">
    <location>
        <begin position="23"/>
        <end position="293"/>
    </location>
</feature>
<protein>
    <recommendedName>
        <fullName evidence="5">Lipoprotein</fullName>
    </recommendedName>
</protein>
<evidence type="ECO:0000256" key="2">
    <source>
        <dbReference type="SAM" id="SignalP"/>
    </source>
</evidence>
<evidence type="ECO:0000313" key="3">
    <source>
        <dbReference type="EMBL" id="KRK11057.1"/>
    </source>
</evidence>
<dbReference type="PROSITE" id="PS51257">
    <property type="entry name" value="PROKAR_LIPOPROTEIN"/>
    <property type="match status" value="1"/>
</dbReference>
<evidence type="ECO:0008006" key="5">
    <source>
        <dbReference type="Google" id="ProtNLM"/>
    </source>
</evidence>
<accession>A0A0R1ETI6</accession>
<feature type="region of interest" description="Disordered" evidence="1">
    <location>
        <begin position="21"/>
        <end position="90"/>
    </location>
</feature>
<name>A0A0R1ETI6_LACZE</name>
<feature type="compositionally biased region" description="Polar residues" evidence="1">
    <location>
        <begin position="21"/>
        <end position="30"/>
    </location>
</feature>
<dbReference type="Proteomes" id="UP000051984">
    <property type="component" value="Unassembled WGS sequence"/>
</dbReference>
<feature type="signal peptide" evidence="2">
    <location>
        <begin position="1"/>
        <end position="22"/>
    </location>
</feature>
<comment type="caution">
    <text evidence="3">The sequence shown here is derived from an EMBL/GenBank/DDBJ whole genome shotgun (WGS) entry which is preliminary data.</text>
</comment>
<dbReference type="PATRIC" id="fig|1423816.3.peg.1292"/>
<proteinExistence type="predicted"/>
<reference evidence="3 4" key="1">
    <citation type="journal article" date="2015" name="Genome Announc.">
        <title>Expanding the biotechnology potential of lactobacilli through comparative genomics of 213 strains and associated genera.</title>
        <authorList>
            <person name="Sun Z."/>
            <person name="Harris H.M."/>
            <person name="McCann A."/>
            <person name="Guo C."/>
            <person name="Argimon S."/>
            <person name="Zhang W."/>
            <person name="Yang X."/>
            <person name="Jeffery I.B."/>
            <person name="Cooney J.C."/>
            <person name="Kagawa T.F."/>
            <person name="Liu W."/>
            <person name="Song Y."/>
            <person name="Salvetti E."/>
            <person name="Wrobel A."/>
            <person name="Rasinkangas P."/>
            <person name="Parkhill J."/>
            <person name="Rea M.C."/>
            <person name="O'Sullivan O."/>
            <person name="Ritari J."/>
            <person name="Douillard F.P."/>
            <person name="Paul Ross R."/>
            <person name="Yang R."/>
            <person name="Briner A.E."/>
            <person name="Felis G.E."/>
            <person name="de Vos W.M."/>
            <person name="Barrangou R."/>
            <person name="Klaenhammer T.R."/>
            <person name="Caufield P.W."/>
            <person name="Cui Y."/>
            <person name="Zhang H."/>
            <person name="O'Toole P.W."/>
        </authorList>
    </citation>
    <scope>NUCLEOTIDE SEQUENCE [LARGE SCALE GENOMIC DNA]</scope>
    <source>
        <strain evidence="3 4">DSM 20178</strain>
    </source>
</reference>
<keyword evidence="2" id="KW-0732">Signal</keyword>
<dbReference type="AlphaFoldDB" id="A0A0R1ETI6"/>
<gene>
    <name evidence="3" type="ORF">FD51_GL001235</name>
</gene>
<feature type="compositionally biased region" description="Low complexity" evidence="1">
    <location>
        <begin position="52"/>
        <end position="89"/>
    </location>
</feature>
<evidence type="ECO:0000313" key="4">
    <source>
        <dbReference type="Proteomes" id="UP000051984"/>
    </source>
</evidence>
<dbReference type="RefSeq" id="WP_010491526.1">
    <property type="nucleotide sequence ID" value="NZ_AZCT01000019.1"/>
</dbReference>
<organism evidence="3 4">
    <name type="scientific">Lacticaseibacillus zeae DSM 20178 = KCTC 3804</name>
    <dbReference type="NCBI Taxonomy" id="1423816"/>
    <lineage>
        <taxon>Bacteria</taxon>
        <taxon>Bacillati</taxon>
        <taxon>Bacillota</taxon>
        <taxon>Bacilli</taxon>
        <taxon>Lactobacillales</taxon>
        <taxon>Lactobacillaceae</taxon>
        <taxon>Lacticaseibacillus</taxon>
    </lineage>
</organism>
<feature type="compositionally biased region" description="Basic residues" evidence="1">
    <location>
        <begin position="40"/>
        <end position="51"/>
    </location>
</feature>
<dbReference type="eggNOG" id="ENOG5032QT1">
    <property type="taxonomic scope" value="Bacteria"/>
</dbReference>
<dbReference type="EMBL" id="AZCT01000019">
    <property type="protein sequence ID" value="KRK11057.1"/>
    <property type="molecule type" value="Genomic_DNA"/>
</dbReference>
<sequence>MKKTLLVLPVLLLIFAAGCGQSNQSSTSQKESVKTSQTSHKAKKASAKKSNGKTSASQSSAQSSSQTAASTTSQTGQKAATAASSGTTSNDQRLATLKQAVFNQIPNAKWPASYPVANSQHLNIFATGDQANYSIFFSPGQSALPYNDPTLQNINAELAIQKKTYASAADAQAQVAPARATQGLRQVAIGDGIYAASQGAAGSSYLTWNEGRWTVTVKATAVNGEDPLPLAKQAVAWFAKNALPVPDTHGTVDLAVTDANTRQNQITWTEGNALYMISGLEPMHTIQVGTATR</sequence>